<comment type="similarity">
    <text evidence="2">Belongs to the bacterial solute-binding protein 1 family.</text>
</comment>
<sequence>MRYRHMTAILAATVALNFAAPASAVDLEVTHWWTSGGEAAAVAELAKAFNATGNKWIDGAIAGGGNTARPVMISRITGGDPMAATQFNHGRQAEELVEAGLMRDLTDLATKENWAEIVRPKSLLDGCTLDGKIYCAPINIHSWQWLWLSNKAFEDAGVPVPKNWDEFVAAAPALEQAGKIPLAIGGQPWQTTGAFNVLIPAIAGKDIFLKVYQDKDETVAAGPEIAKVFKAADDARKMAAKSNVQDWNQATNLVITGQAGGQIMGDWAQGEFQVAGQVAGKDYTCLPGLGVNELISTGGDAFYFPKLDDADKTAAQEVLASTMMNPATQVAFNLKKGSVPVRGDVDITAANDCMKKGLEILAKGDIIPDTNQLNTEDTNNQLNDLFVEFWKTPSLTPEEAQKRYAEIIAAAD</sequence>
<evidence type="ECO:0000256" key="1">
    <source>
        <dbReference type="ARBA" id="ARBA00004418"/>
    </source>
</evidence>
<dbReference type="PANTHER" id="PTHR43649">
    <property type="entry name" value="ARABINOSE-BINDING PROTEIN-RELATED"/>
    <property type="match status" value="1"/>
</dbReference>
<keyword evidence="4" id="KW-0762">Sugar transport</keyword>
<evidence type="ECO:0000256" key="9">
    <source>
        <dbReference type="SAM" id="SignalP"/>
    </source>
</evidence>
<dbReference type="SUPFAM" id="SSF53850">
    <property type="entry name" value="Periplasmic binding protein-like II"/>
    <property type="match status" value="1"/>
</dbReference>
<evidence type="ECO:0000256" key="5">
    <source>
        <dbReference type="ARBA" id="ARBA00022729"/>
    </source>
</evidence>
<evidence type="ECO:0000256" key="2">
    <source>
        <dbReference type="ARBA" id="ARBA00008520"/>
    </source>
</evidence>
<feature type="chain" id="PRO_5043448286" description="Probable sugar-binding periplasmic protein" evidence="9">
    <location>
        <begin position="25"/>
        <end position="412"/>
    </location>
</feature>
<keyword evidence="5 9" id="KW-0732">Signal</keyword>
<evidence type="ECO:0000256" key="3">
    <source>
        <dbReference type="ARBA" id="ARBA00022448"/>
    </source>
</evidence>
<dbReference type="PANTHER" id="PTHR43649:SF28">
    <property type="entry name" value="BINDING PROTEIN COMPONENT OF ABC SUGAR TRANSPORTER-RELATED"/>
    <property type="match status" value="1"/>
</dbReference>
<reference evidence="10" key="1">
    <citation type="submission" date="2024-06" db="EMBL/GenBank/DDBJ databases">
        <title>Mesorhizobium karijinii sp. nov., a symbiont of the iconic Swainsona formosa from arid Australia.</title>
        <authorList>
            <person name="Hill Y.J."/>
            <person name="Watkin E.L.J."/>
            <person name="O'Hara G.W."/>
            <person name="Terpolilli J."/>
            <person name="Tye M.L."/>
            <person name="Kohlmeier M.G."/>
        </authorList>
    </citation>
    <scope>NUCLEOTIDE SEQUENCE</scope>
    <source>
        <strain evidence="10">WSM2240</strain>
    </source>
</reference>
<proteinExistence type="inferred from homology"/>
<evidence type="ECO:0000256" key="6">
    <source>
        <dbReference type="ARBA" id="ARBA00022764"/>
    </source>
</evidence>
<dbReference type="AlphaFoldDB" id="A0AAU8CY60"/>
<evidence type="ECO:0000256" key="8">
    <source>
        <dbReference type="ARBA" id="ARBA00049753"/>
    </source>
</evidence>
<feature type="signal peptide" evidence="9">
    <location>
        <begin position="1"/>
        <end position="24"/>
    </location>
</feature>
<evidence type="ECO:0000256" key="7">
    <source>
        <dbReference type="ARBA" id="ARBA00049629"/>
    </source>
</evidence>
<dbReference type="InterPro" id="IPR050490">
    <property type="entry name" value="Bact_solute-bd_prot1"/>
</dbReference>
<dbReference type="RefSeq" id="WP_353645812.1">
    <property type="nucleotide sequence ID" value="NZ_CP159253.1"/>
</dbReference>
<comment type="subcellular location">
    <subcellularLocation>
        <location evidence="1">Periplasm</location>
    </subcellularLocation>
</comment>
<accession>A0AAU8CY60</accession>
<keyword evidence="6" id="KW-0574">Periplasm</keyword>
<dbReference type="Gene3D" id="3.40.190.10">
    <property type="entry name" value="Periplasmic binding protein-like II"/>
    <property type="match status" value="2"/>
</dbReference>
<dbReference type="Pfam" id="PF01547">
    <property type="entry name" value="SBP_bac_1"/>
    <property type="match status" value="1"/>
</dbReference>
<name>A0AAU8CY60_9HYPH</name>
<organism evidence="10">
    <name type="scientific">Mesorhizobium sp. WSM2240</name>
    <dbReference type="NCBI Taxonomy" id="3228851"/>
    <lineage>
        <taxon>Bacteria</taxon>
        <taxon>Pseudomonadati</taxon>
        <taxon>Pseudomonadota</taxon>
        <taxon>Alphaproteobacteria</taxon>
        <taxon>Hyphomicrobiales</taxon>
        <taxon>Phyllobacteriaceae</taxon>
        <taxon>Mesorhizobium</taxon>
    </lineage>
</organism>
<dbReference type="InterPro" id="IPR006059">
    <property type="entry name" value="SBP"/>
</dbReference>
<evidence type="ECO:0000256" key="4">
    <source>
        <dbReference type="ARBA" id="ARBA00022597"/>
    </source>
</evidence>
<evidence type="ECO:0000313" key="10">
    <source>
        <dbReference type="EMBL" id="XCG51758.1"/>
    </source>
</evidence>
<comment type="function">
    <text evidence="7">Part of a binding-protein-dependent transport system for a sugar.</text>
</comment>
<dbReference type="GO" id="GO:0042597">
    <property type="term" value="C:periplasmic space"/>
    <property type="evidence" value="ECO:0007669"/>
    <property type="project" value="UniProtKB-SubCell"/>
</dbReference>
<keyword evidence="3" id="KW-0813">Transport</keyword>
<protein>
    <recommendedName>
        <fullName evidence="8">Probable sugar-binding periplasmic protein</fullName>
    </recommendedName>
</protein>
<dbReference type="EMBL" id="CP159253">
    <property type="protein sequence ID" value="XCG51758.1"/>
    <property type="molecule type" value="Genomic_DNA"/>
</dbReference>
<gene>
    <name evidence="10" type="ORF">ABVK50_25720</name>
</gene>